<dbReference type="GO" id="GO:0036126">
    <property type="term" value="C:sperm flagellum"/>
    <property type="evidence" value="ECO:0000318"/>
    <property type="project" value="GO_Central"/>
</dbReference>
<protein>
    <submittedName>
        <fullName evidence="2">Stabilizer of axonemal microtubules 2</fullName>
    </submittedName>
</protein>
<dbReference type="GeneTree" id="ENSGT00390000007252"/>
<dbReference type="EMBL" id="AHAT01026072">
    <property type="status" value="NOT_ANNOTATED_CDS"/>
    <property type="molecule type" value="Genomic_DNA"/>
</dbReference>
<dbReference type="PANTHER" id="PTHR31516:SF17">
    <property type="entry name" value="STABILIZER OF AXONEMAL MICROTUBULES 2"/>
    <property type="match status" value="1"/>
</dbReference>
<dbReference type="AlphaFoldDB" id="W5N5D3"/>
<comment type="similarity">
    <text evidence="1">Belongs to the FAM154 family.</text>
</comment>
<dbReference type="eggNOG" id="KOG3708">
    <property type="taxonomic scope" value="Eukaryota"/>
</dbReference>
<dbReference type="Ensembl" id="ENSLOCT00000015872.1">
    <property type="protein sequence ID" value="ENSLOCP00000015842.1"/>
    <property type="gene ID" value="ENSLOCG00000012871.1"/>
</dbReference>
<accession>W5N5D3</accession>
<dbReference type="InParanoid" id="W5N5D3"/>
<evidence type="ECO:0000313" key="3">
    <source>
        <dbReference type="Proteomes" id="UP000018468"/>
    </source>
</evidence>
<dbReference type="Pfam" id="PF05217">
    <property type="entry name" value="SAXO1-2"/>
    <property type="match status" value="1"/>
</dbReference>
<proteinExistence type="inferred from homology"/>
<reference evidence="2" key="2">
    <citation type="submission" date="2025-08" db="UniProtKB">
        <authorList>
            <consortium name="Ensembl"/>
        </authorList>
    </citation>
    <scope>IDENTIFICATION</scope>
</reference>
<evidence type="ECO:0000313" key="2">
    <source>
        <dbReference type="Ensembl" id="ENSLOCP00000015842.1"/>
    </source>
</evidence>
<name>W5N5D3_LEPOC</name>
<reference evidence="2" key="3">
    <citation type="submission" date="2025-09" db="UniProtKB">
        <authorList>
            <consortium name="Ensembl"/>
        </authorList>
    </citation>
    <scope>IDENTIFICATION</scope>
</reference>
<dbReference type="Proteomes" id="UP000018468">
    <property type="component" value="Linkage group LG3"/>
</dbReference>
<dbReference type="GO" id="GO:0005879">
    <property type="term" value="C:axonemal microtubule"/>
    <property type="evidence" value="ECO:0000318"/>
    <property type="project" value="GO_Central"/>
</dbReference>
<dbReference type="GO" id="GO:0005856">
    <property type="term" value="C:cytoskeleton"/>
    <property type="evidence" value="ECO:0000318"/>
    <property type="project" value="GO_Central"/>
</dbReference>
<dbReference type="GO" id="GO:0008017">
    <property type="term" value="F:microtubule binding"/>
    <property type="evidence" value="ECO:0000318"/>
    <property type="project" value="GO_Central"/>
</dbReference>
<dbReference type="PANTHER" id="PTHR31516">
    <property type="entry name" value="STABILIZER OF AXONEMAL MICROTUBULES 2"/>
    <property type="match status" value="1"/>
</dbReference>
<reference evidence="3" key="1">
    <citation type="submission" date="2011-12" db="EMBL/GenBank/DDBJ databases">
        <title>The Draft Genome of Lepisosteus oculatus.</title>
        <authorList>
            <consortium name="The Broad Institute Genome Assembly &amp; Analysis Group"/>
            <consortium name="Computational R&amp;D Group"/>
            <consortium name="and Sequencing Platform"/>
            <person name="Di Palma F."/>
            <person name="Alfoldi J."/>
            <person name="Johnson J."/>
            <person name="Berlin A."/>
            <person name="Gnerre S."/>
            <person name="Jaffe D."/>
            <person name="MacCallum I."/>
            <person name="Young S."/>
            <person name="Walker B.J."/>
            <person name="Lander E.S."/>
            <person name="Lindblad-Toh K."/>
        </authorList>
    </citation>
    <scope>NUCLEOTIDE SEQUENCE [LARGE SCALE GENOMIC DNA]</scope>
</reference>
<dbReference type="OMA" id="PRCICEI"/>
<dbReference type="STRING" id="7918.ENSLOCP00000015842"/>
<dbReference type="InterPro" id="IPR033336">
    <property type="entry name" value="SAXO1/2"/>
</dbReference>
<dbReference type="GO" id="GO:0005814">
    <property type="term" value="C:centriole"/>
    <property type="evidence" value="ECO:0000318"/>
    <property type="project" value="GO_Central"/>
</dbReference>
<keyword evidence="3" id="KW-1185">Reference proteome</keyword>
<dbReference type="HOGENOM" id="CLU_047658_0_0_1"/>
<sequence length="472" mass="54034">KMKRKCICDICNCGRHRCTHQPTGLYEKSNQLCLLTEYNEKYPEYGRFCPPSSMKPKQDYQADRGKMDGTTTFKADYIPYEVSRRPGRLQEEYKPSSGHIDLGTTYKMDYNPYKVQALALARPRERTHVTGGKLDTLPTYKDDFRPWEITKREPAKPDLSYHPSSSKFANSTTFQDDFAPKSLVPRESFKPPNMTRLSDAPFDGLTSNRISYIAHPLESKFVKPKEEYKPSSQAFEDLTIHKRDFKGLPGEISKSCKPDFSRVVTDARFNSSTEFRDRFQQWPVSLPQVHKAAEYVSPDGHMDLSTTSHCDYVKHKIQPFVPIRPISRGRRSAAPFQGSTTMKEDFKTWEVRKQEMIKKQEEMTKPSGKFDSLTTFKAHFTPHDIHPSMSCKPLNVALRSSAPFDDGTMYRTEFTPKRAHVCPASFDSPPGYVFEEADHRGHRYFRMLSSPAGNSIALADKMQAPKEVAVVS</sequence>
<evidence type="ECO:0000256" key="1">
    <source>
        <dbReference type="ARBA" id="ARBA00008738"/>
    </source>
</evidence>
<dbReference type="GO" id="GO:0036064">
    <property type="term" value="C:ciliary basal body"/>
    <property type="evidence" value="ECO:0000318"/>
    <property type="project" value="GO_Central"/>
</dbReference>
<organism evidence="2 3">
    <name type="scientific">Lepisosteus oculatus</name>
    <name type="common">Spotted gar</name>
    <dbReference type="NCBI Taxonomy" id="7918"/>
    <lineage>
        <taxon>Eukaryota</taxon>
        <taxon>Metazoa</taxon>
        <taxon>Chordata</taxon>
        <taxon>Craniata</taxon>
        <taxon>Vertebrata</taxon>
        <taxon>Euteleostomi</taxon>
        <taxon>Actinopterygii</taxon>
        <taxon>Neopterygii</taxon>
        <taxon>Holostei</taxon>
        <taxon>Semionotiformes</taxon>
        <taxon>Lepisosteidae</taxon>
        <taxon>Lepisosteus</taxon>
    </lineage>
</organism>
<dbReference type="Bgee" id="ENSLOCG00000012871">
    <property type="expression patterns" value="Expressed in testis and 8 other cell types or tissues"/>
</dbReference>